<reference key="1">
    <citation type="submission" date="2010-11" db="EMBL/GenBank/DDBJ databases">
        <title>The complete genome of Bacteroides helcogenes P 36-108.</title>
        <authorList>
            <consortium name="US DOE Joint Genome Institute (JGI-PGF)"/>
            <person name="Lucas S."/>
            <person name="Copeland A."/>
            <person name="Lapidus A."/>
            <person name="Bruce D."/>
            <person name="Goodwin L."/>
            <person name="Pitluck S."/>
            <person name="Kyrpides N."/>
            <person name="Mavromatis K."/>
            <person name="Ivanova N."/>
            <person name="Zeytun A."/>
            <person name="Brettin T."/>
            <person name="Detter J.C."/>
            <person name="Tapia R."/>
            <person name="Han C."/>
            <person name="Land M."/>
            <person name="Hauser L."/>
            <person name="Markowitz V."/>
            <person name="Cheng J.-F."/>
            <person name="Hugenholtz P."/>
            <person name="Woyke T."/>
            <person name="Wu D."/>
            <person name="Gronow S."/>
            <person name="Wellnitz S."/>
            <person name="Brambilla E."/>
            <person name="Klenk H.-P."/>
            <person name="Eisen J.A."/>
        </authorList>
    </citation>
    <scope>NUCLEOTIDE SEQUENCE</scope>
    <source>
        <strain>P 36-108</strain>
    </source>
</reference>
<proteinExistence type="predicted"/>
<name>E6SV37_BACT6</name>
<protein>
    <recommendedName>
        <fullName evidence="4">Lipoprotein</fullName>
    </recommendedName>
</protein>
<dbReference type="eggNOG" id="ENOG5034BIB">
    <property type="taxonomic scope" value="Bacteria"/>
</dbReference>
<sequence length="350" mass="38784">MKTTHLLTSLLIPLFCLGALTGCDPSDGNDDDMIWDIAPIVLYISVQDAAGNDLLNPETPGNIANQGIKAIYKDKTYEKDILVAQTKAYLAILYGLQTIKDKSGRYYLAFGEFDGAKTFEDESVTIDWNDGSTDVITFSSKLTWVAKKPVTNRKFCLNGVENPETNRSSFLITKQPALQAGSSFLVKDVRYGIVADNASEIEADLQQNLPYPAGSSFAFAAKDKIIAPGGKATFTWKKADGSVLKSGELLYAMGTSISKNIPEEATSVIKLVPPDNQIYTYLQWDMTFADEAPTYHLLLVRSSSTRSFFPNTDLWLYEDLTAHYQSLYPDQHVQGVTRALKCDYITKKQE</sequence>
<dbReference type="RefSeq" id="WP_013547013.1">
    <property type="nucleotide sequence ID" value="NC_014933.1"/>
</dbReference>
<dbReference type="HOGENOM" id="CLU_810520_0_0_10"/>
<feature type="chain" id="PRO_5003209435" description="Lipoprotein" evidence="1">
    <location>
        <begin position="22"/>
        <end position="350"/>
    </location>
</feature>
<gene>
    <name evidence="2" type="ordered locus">Bache_1414</name>
</gene>
<keyword evidence="3" id="KW-1185">Reference proteome</keyword>
<reference evidence="2 3" key="2">
    <citation type="journal article" date="2011" name="Stand. Genomic Sci.">
        <title>Complete genome sequence of Bacteroides helcogenes type strain (P 36-108).</title>
        <authorList>
            <person name="Pati A."/>
            <person name="Gronow S."/>
            <person name="Zeytun A."/>
            <person name="Lapidus A."/>
            <person name="Nolan M."/>
            <person name="Hammon N."/>
            <person name="Deshpande S."/>
            <person name="Cheng J.F."/>
            <person name="Tapia R."/>
            <person name="Han C."/>
            <person name="Goodwin L."/>
            <person name="Pitluck S."/>
            <person name="Liolios K."/>
            <person name="Pagani I."/>
            <person name="Ivanova N."/>
            <person name="Mavromatis K."/>
            <person name="Chen A."/>
            <person name="Palaniappan K."/>
            <person name="Land M."/>
            <person name="Hauser L."/>
            <person name="Chang Y.J."/>
            <person name="Jeffries C.D."/>
            <person name="Detter J.C."/>
            <person name="Brambilla E."/>
            <person name="Rohde M."/>
            <person name="Goker M."/>
            <person name="Woyke T."/>
            <person name="Bristow J."/>
            <person name="Eisen J.A."/>
            <person name="Markowitz V."/>
            <person name="Hugenholtz P."/>
            <person name="Kyrpides N.C."/>
            <person name="Klenk H.P."/>
            <person name="Lucas S."/>
        </authorList>
    </citation>
    <scope>NUCLEOTIDE SEQUENCE [LARGE SCALE GENOMIC DNA]</scope>
    <source>
        <strain evidence="3">ATCC 35417 / DSM 20613 / JCM 6297 / CCUG 15421 / P 36-108</strain>
    </source>
</reference>
<dbReference type="Proteomes" id="UP000008630">
    <property type="component" value="Chromosome"/>
</dbReference>
<evidence type="ECO:0000313" key="3">
    <source>
        <dbReference type="Proteomes" id="UP000008630"/>
    </source>
</evidence>
<dbReference type="KEGG" id="bhl:Bache_1414"/>
<dbReference type="AlphaFoldDB" id="E6SV37"/>
<evidence type="ECO:0000313" key="2">
    <source>
        <dbReference type="EMBL" id="ADV43419.1"/>
    </source>
</evidence>
<feature type="signal peptide" evidence="1">
    <location>
        <begin position="1"/>
        <end position="21"/>
    </location>
</feature>
<accession>E6SV37</accession>
<dbReference type="EMBL" id="CP002352">
    <property type="protein sequence ID" value="ADV43419.1"/>
    <property type="molecule type" value="Genomic_DNA"/>
</dbReference>
<dbReference type="STRING" id="693979.Bache_1414"/>
<keyword evidence="1" id="KW-0732">Signal</keyword>
<dbReference type="OrthoDB" id="1032601at2"/>
<dbReference type="PROSITE" id="PS51257">
    <property type="entry name" value="PROKAR_LIPOPROTEIN"/>
    <property type="match status" value="1"/>
</dbReference>
<evidence type="ECO:0000256" key="1">
    <source>
        <dbReference type="SAM" id="SignalP"/>
    </source>
</evidence>
<organism evidence="2 3">
    <name type="scientific">Bacteroides helcogenes (strain ATCC 35417 / DSM 20613 / JCM 6297 / CCUG 15421 / P 36-108)</name>
    <dbReference type="NCBI Taxonomy" id="693979"/>
    <lineage>
        <taxon>Bacteria</taxon>
        <taxon>Pseudomonadati</taxon>
        <taxon>Bacteroidota</taxon>
        <taxon>Bacteroidia</taxon>
        <taxon>Bacteroidales</taxon>
        <taxon>Bacteroidaceae</taxon>
        <taxon>Bacteroides</taxon>
    </lineage>
</organism>
<evidence type="ECO:0008006" key="4">
    <source>
        <dbReference type="Google" id="ProtNLM"/>
    </source>
</evidence>